<dbReference type="Proteomes" id="UP001327560">
    <property type="component" value="Chromosome 4"/>
</dbReference>
<comment type="subcellular location">
    <subcellularLocation>
        <location evidence="1">Mitochondrion</location>
    </subcellularLocation>
</comment>
<evidence type="ECO:0000313" key="5">
    <source>
        <dbReference type="Proteomes" id="UP001327560"/>
    </source>
</evidence>
<evidence type="ECO:0000259" key="3">
    <source>
        <dbReference type="Pfam" id="PF05347"/>
    </source>
</evidence>
<accession>A0AAQ3KBY1</accession>
<dbReference type="GO" id="GO:0005739">
    <property type="term" value="C:mitochondrion"/>
    <property type="evidence" value="ECO:0007669"/>
    <property type="project" value="UniProtKB-SubCell"/>
</dbReference>
<dbReference type="PANTHER" id="PTHR13675:SF0">
    <property type="entry name" value="LYR MOTIF-CONTAINING PROTEIN 2"/>
    <property type="match status" value="1"/>
</dbReference>
<keyword evidence="2" id="KW-0496">Mitochondrion</keyword>
<dbReference type="AlphaFoldDB" id="A0AAQ3KBY1"/>
<evidence type="ECO:0000256" key="2">
    <source>
        <dbReference type="ARBA" id="ARBA00023128"/>
    </source>
</evidence>
<keyword evidence="5" id="KW-1185">Reference proteome</keyword>
<feature type="domain" description="Complex 1 LYR protein" evidence="3">
    <location>
        <begin position="23"/>
        <end position="57"/>
    </location>
</feature>
<name>A0AAQ3KBY1_9LILI</name>
<reference evidence="4 5" key="1">
    <citation type="submission" date="2023-10" db="EMBL/GenBank/DDBJ databases">
        <title>Chromosome-scale genome assembly provides insights into flower coloration mechanisms of Canna indica.</title>
        <authorList>
            <person name="Li C."/>
        </authorList>
    </citation>
    <scope>NUCLEOTIDE SEQUENCE [LARGE SCALE GENOMIC DNA]</scope>
    <source>
        <tissue evidence="4">Flower</tissue>
    </source>
</reference>
<evidence type="ECO:0000313" key="4">
    <source>
        <dbReference type="EMBL" id="WOL05958.1"/>
    </source>
</evidence>
<organism evidence="4 5">
    <name type="scientific">Canna indica</name>
    <name type="common">Indian-shot</name>
    <dbReference type="NCBI Taxonomy" id="4628"/>
    <lineage>
        <taxon>Eukaryota</taxon>
        <taxon>Viridiplantae</taxon>
        <taxon>Streptophyta</taxon>
        <taxon>Embryophyta</taxon>
        <taxon>Tracheophyta</taxon>
        <taxon>Spermatophyta</taxon>
        <taxon>Magnoliopsida</taxon>
        <taxon>Liliopsida</taxon>
        <taxon>Zingiberales</taxon>
        <taxon>Cannaceae</taxon>
        <taxon>Canna</taxon>
    </lineage>
</organism>
<dbReference type="EMBL" id="CP136893">
    <property type="protein sequence ID" value="WOL05958.1"/>
    <property type="molecule type" value="Genomic_DNA"/>
</dbReference>
<dbReference type="InterPro" id="IPR008011">
    <property type="entry name" value="Complex1_LYR_dom"/>
</dbReference>
<protein>
    <recommendedName>
        <fullName evidence="3">Complex 1 LYR protein domain-containing protein</fullName>
    </recommendedName>
</protein>
<evidence type="ECO:0000256" key="1">
    <source>
        <dbReference type="ARBA" id="ARBA00004173"/>
    </source>
</evidence>
<proteinExistence type="predicted"/>
<dbReference type="PANTHER" id="PTHR13675">
    <property type="entry name" value="LYR MOTIF-CONTAINING PROTEIN 2"/>
    <property type="match status" value="1"/>
</dbReference>
<sequence length="69" mass="8161">MPDGAAFPIEMFEEFEELMIPADELRQTIRQEIEKNRDCDEKQKIRFLLSEGMQKLKGLDEMLDMMGHN</sequence>
<dbReference type="Pfam" id="PF05347">
    <property type="entry name" value="Complex1_LYR"/>
    <property type="match status" value="1"/>
</dbReference>
<gene>
    <name evidence="4" type="ORF">Cni_G14689</name>
</gene>